<proteinExistence type="predicted"/>
<dbReference type="HOGENOM" id="CLU_061011_0_0_1"/>
<accession>A0A0C3S4H0</accession>
<reference evidence="1 2" key="1">
    <citation type="journal article" date="2014" name="PLoS Genet.">
        <title>Analysis of the Phlebiopsis gigantea genome, transcriptome and secretome provides insight into its pioneer colonization strategies of wood.</title>
        <authorList>
            <person name="Hori C."/>
            <person name="Ishida T."/>
            <person name="Igarashi K."/>
            <person name="Samejima M."/>
            <person name="Suzuki H."/>
            <person name="Master E."/>
            <person name="Ferreira P."/>
            <person name="Ruiz-Duenas F.J."/>
            <person name="Held B."/>
            <person name="Canessa P."/>
            <person name="Larrondo L.F."/>
            <person name="Schmoll M."/>
            <person name="Druzhinina I.S."/>
            <person name="Kubicek C.P."/>
            <person name="Gaskell J.A."/>
            <person name="Kersten P."/>
            <person name="St John F."/>
            <person name="Glasner J."/>
            <person name="Sabat G."/>
            <person name="Splinter BonDurant S."/>
            <person name="Syed K."/>
            <person name="Yadav J."/>
            <person name="Mgbeahuruike A.C."/>
            <person name="Kovalchuk A."/>
            <person name="Asiegbu F.O."/>
            <person name="Lackner G."/>
            <person name="Hoffmeister D."/>
            <person name="Rencoret J."/>
            <person name="Gutierrez A."/>
            <person name="Sun H."/>
            <person name="Lindquist E."/>
            <person name="Barry K."/>
            <person name="Riley R."/>
            <person name="Grigoriev I.V."/>
            <person name="Henrissat B."/>
            <person name="Kues U."/>
            <person name="Berka R.M."/>
            <person name="Martinez A.T."/>
            <person name="Covert S.F."/>
            <person name="Blanchette R.A."/>
            <person name="Cullen D."/>
        </authorList>
    </citation>
    <scope>NUCLEOTIDE SEQUENCE [LARGE SCALE GENOMIC DNA]</scope>
    <source>
        <strain evidence="1 2">11061_1 CR5-6</strain>
    </source>
</reference>
<dbReference type="Gene3D" id="3.80.10.10">
    <property type="entry name" value="Ribonuclease Inhibitor"/>
    <property type="match status" value="1"/>
</dbReference>
<evidence type="ECO:0000313" key="2">
    <source>
        <dbReference type="Proteomes" id="UP000053257"/>
    </source>
</evidence>
<dbReference type="InterPro" id="IPR032675">
    <property type="entry name" value="LRR_dom_sf"/>
</dbReference>
<evidence type="ECO:0000313" key="1">
    <source>
        <dbReference type="EMBL" id="KIP10661.1"/>
    </source>
</evidence>
<organism evidence="1 2">
    <name type="scientific">Phlebiopsis gigantea (strain 11061_1 CR5-6)</name>
    <name type="common">White-rot fungus</name>
    <name type="synonym">Peniophora gigantea</name>
    <dbReference type="NCBI Taxonomy" id="745531"/>
    <lineage>
        <taxon>Eukaryota</taxon>
        <taxon>Fungi</taxon>
        <taxon>Dikarya</taxon>
        <taxon>Basidiomycota</taxon>
        <taxon>Agaricomycotina</taxon>
        <taxon>Agaricomycetes</taxon>
        <taxon>Polyporales</taxon>
        <taxon>Phanerochaetaceae</taxon>
        <taxon>Phlebiopsis</taxon>
    </lineage>
</organism>
<gene>
    <name evidence="1" type="ORF">PHLGIDRAFT_208843</name>
</gene>
<keyword evidence="2" id="KW-1185">Reference proteome</keyword>
<name>A0A0C3S4H0_PHLG1</name>
<dbReference type="AlphaFoldDB" id="A0A0C3S4H0"/>
<dbReference type="EMBL" id="KN840452">
    <property type="protein sequence ID" value="KIP10661.1"/>
    <property type="molecule type" value="Genomic_DNA"/>
</dbReference>
<protein>
    <recommendedName>
        <fullName evidence="3">F-box domain-containing protein</fullName>
    </recommendedName>
</protein>
<dbReference type="OrthoDB" id="2753739at2759"/>
<sequence>MAPSFIHGTLKKLDLGLTRLSTRNAKAIQHGEPLLPTIACELVIDFVARERPTEKVWENDALKTLRACSLTCRAWRLRSQYHLFRFLVVKCTQKHMKGIIALLDRHPALCSRIELLVIKPRAVGDSLTDNIPPRITQRLGSVPEIRLSSCYIAPGSRIDSYLQQFTAITTLNLFYVEFKTFEDMRRITMLFHNLTSLTINATKWRGYPDAQPSSIVLPVKLRLRELYIAGSAKWMQDRRANALFEWLAQSGILSGLEILKLQNLMILTDASCASVRGVVEAALSTLTMVSFSPGPELDYTICE</sequence>
<evidence type="ECO:0008006" key="3">
    <source>
        <dbReference type="Google" id="ProtNLM"/>
    </source>
</evidence>
<dbReference type="SUPFAM" id="SSF52047">
    <property type="entry name" value="RNI-like"/>
    <property type="match status" value="1"/>
</dbReference>
<dbReference type="Proteomes" id="UP000053257">
    <property type="component" value="Unassembled WGS sequence"/>
</dbReference>